<organism evidence="1">
    <name type="scientific">Xanthomonas euroxanthea</name>
    <dbReference type="NCBI Taxonomy" id="2259622"/>
    <lineage>
        <taxon>Bacteria</taxon>
        <taxon>Pseudomonadati</taxon>
        <taxon>Pseudomonadota</taxon>
        <taxon>Gammaproteobacteria</taxon>
        <taxon>Lysobacterales</taxon>
        <taxon>Lysobacteraceae</taxon>
        <taxon>Xanthomonas</taxon>
    </lineage>
</organism>
<sequence length="81" mass="8575">MEWKTAMGAAQAGPPGLLGAVMLAMQRKTEQGSPAWARAGALKPRLKAAANAKVVAMLRSFMMDTSLVVIEMTCLSLGDLR</sequence>
<gene>
    <name evidence="1" type="ORF">XSP_000139</name>
</gene>
<name>A0A8E4G2R5_9XANT</name>
<evidence type="ECO:0000313" key="1">
    <source>
        <dbReference type="EMBL" id="CAD0309559.1"/>
    </source>
</evidence>
<dbReference type="RefSeq" id="WP_180707986.1">
    <property type="nucleotide sequence ID" value="NZ_LR861803.1"/>
</dbReference>
<evidence type="ECO:0000313" key="2">
    <source>
        <dbReference type="EMBL" id="CAD1786069.1"/>
    </source>
</evidence>
<proteinExistence type="predicted"/>
<dbReference type="AlphaFoldDB" id="A0A8E4G2R5"/>
<dbReference type="Proteomes" id="UP000515493">
    <property type="component" value="Chromosome"/>
</dbReference>
<protein>
    <submittedName>
        <fullName evidence="1">Uncharacterized protein</fullName>
    </submittedName>
</protein>
<dbReference type="EMBL" id="LR824641">
    <property type="protein sequence ID" value="CAD0309559.1"/>
    <property type="molecule type" value="Genomic_DNA"/>
</dbReference>
<dbReference type="KEGG" id="xeu:XSP_000139"/>
<reference evidence="1 3" key="1">
    <citation type="submission" date="2020-07" db="EMBL/GenBank/DDBJ databases">
        <authorList>
            <person name="Teixeira M."/>
        </authorList>
    </citation>
    <scope>NUCLEOTIDE SEQUENCE</scope>
    <source>
        <strain evidence="2">1</strain>
        <strain evidence="1">Xanthomonas sp. CPBF 367</strain>
    </source>
</reference>
<accession>A0A8E4G2R5</accession>
<dbReference type="EMBL" id="LR861803">
    <property type="protein sequence ID" value="CAD1786069.1"/>
    <property type="molecule type" value="Genomic_DNA"/>
</dbReference>
<dbReference type="GeneID" id="79387490"/>
<evidence type="ECO:0000313" key="3">
    <source>
        <dbReference type="Proteomes" id="UP000515493"/>
    </source>
</evidence>